<evidence type="ECO:0000313" key="1">
    <source>
        <dbReference type="EMBL" id="SNQ28251.1"/>
    </source>
</evidence>
<sequence length="42" mass="4777">MTQHPSLGPHEGKELELMLQGQKDLALFYQFSRKTPSFKSGI</sequence>
<evidence type="ECO:0000313" key="2">
    <source>
        <dbReference type="Proteomes" id="UP000243463"/>
    </source>
</evidence>
<proteinExistence type="predicted"/>
<dbReference type="EMBL" id="FZLN01000001">
    <property type="protein sequence ID" value="SNQ28251.1"/>
    <property type="molecule type" value="Genomic_DNA"/>
</dbReference>
<reference evidence="2" key="1">
    <citation type="submission" date="2017-06" db="EMBL/GenBank/DDBJ databases">
        <authorList>
            <person name="Varghese N."/>
            <person name="Submissions S."/>
        </authorList>
    </citation>
    <scope>NUCLEOTIDE SEQUENCE [LARGE SCALE GENOMIC DNA]</scope>
    <source>
        <strain evidence="2">ANC 5114</strain>
    </source>
</reference>
<accession>A0A217ECR5</accession>
<dbReference type="AlphaFoldDB" id="A0A217ECR5"/>
<gene>
    <name evidence="1" type="ORF">SAMN05444584_0164</name>
</gene>
<dbReference type="Proteomes" id="UP000243463">
    <property type="component" value="Unassembled WGS sequence"/>
</dbReference>
<keyword evidence="2" id="KW-1185">Reference proteome</keyword>
<dbReference type="RefSeq" id="WP_265734641.1">
    <property type="nucleotide sequence ID" value="NZ_FZLN01000001.1"/>
</dbReference>
<name>A0A217ECR5_9GAMM</name>
<organism evidence="1 2">
    <name type="scientific">Acinetobacter apis</name>
    <dbReference type="NCBI Taxonomy" id="1229165"/>
    <lineage>
        <taxon>Bacteria</taxon>
        <taxon>Pseudomonadati</taxon>
        <taxon>Pseudomonadota</taxon>
        <taxon>Gammaproteobacteria</taxon>
        <taxon>Moraxellales</taxon>
        <taxon>Moraxellaceae</taxon>
        <taxon>Acinetobacter</taxon>
    </lineage>
</organism>
<protein>
    <submittedName>
        <fullName evidence="1">Uncharacterized protein</fullName>
    </submittedName>
</protein>